<dbReference type="OrthoDB" id="1335080at2759"/>
<dbReference type="EMBL" id="CAJHUC010002753">
    <property type="protein sequence ID" value="CAD7704325.1"/>
    <property type="molecule type" value="Genomic_DNA"/>
</dbReference>
<evidence type="ECO:0000259" key="2">
    <source>
        <dbReference type="PROSITE" id="PS50011"/>
    </source>
</evidence>
<dbReference type="PROSITE" id="PS50011">
    <property type="entry name" value="PROTEIN_KINASE_DOM"/>
    <property type="match status" value="1"/>
</dbReference>
<dbReference type="Gene3D" id="1.10.510.10">
    <property type="entry name" value="Transferase(Phosphotransferase) domain 1"/>
    <property type="match status" value="1"/>
</dbReference>
<feature type="region of interest" description="Disordered" evidence="1">
    <location>
        <begin position="521"/>
        <end position="682"/>
    </location>
</feature>
<reference evidence="3" key="1">
    <citation type="submission" date="2020-12" db="EMBL/GenBank/DDBJ databases">
        <authorList>
            <person name="Iha C."/>
        </authorList>
    </citation>
    <scope>NUCLEOTIDE SEQUENCE</scope>
</reference>
<gene>
    <name evidence="3" type="ORF">OSTQU699_LOCUS9680</name>
</gene>
<dbReference type="PANTHER" id="PTHR44329">
    <property type="entry name" value="SERINE/THREONINE-PROTEIN KINASE TNNI3K-RELATED"/>
    <property type="match status" value="1"/>
</dbReference>
<feature type="compositionally biased region" description="Basic and acidic residues" evidence="1">
    <location>
        <begin position="529"/>
        <end position="545"/>
    </location>
</feature>
<feature type="compositionally biased region" description="Basic and acidic residues" evidence="1">
    <location>
        <begin position="647"/>
        <end position="660"/>
    </location>
</feature>
<feature type="compositionally biased region" description="Basic and acidic residues" evidence="1">
    <location>
        <begin position="582"/>
        <end position="638"/>
    </location>
</feature>
<dbReference type="InterPro" id="IPR011009">
    <property type="entry name" value="Kinase-like_dom_sf"/>
</dbReference>
<keyword evidence="4" id="KW-1185">Reference proteome</keyword>
<proteinExistence type="predicted"/>
<evidence type="ECO:0000313" key="3">
    <source>
        <dbReference type="EMBL" id="CAD7704325.1"/>
    </source>
</evidence>
<evidence type="ECO:0000313" key="4">
    <source>
        <dbReference type="Proteomes" id="UP000708148"/>
    </source>
</evidence>
<evidence type="ECO:0000256" key="1">
    <source>
        <dbReference type="SAM" id="MobiDB-lite"/>
    </source>
</evidence>
<comment type="caution">
    <text evidence="3">The sequence shown here is derived from an EMBL/GenBank/DDBJ whole genome shotgun (WGS) entry which is preliminary data.</text>
</comment>
<dbReference type="InterPro" id="IPR000719">
    <property type="entry name" value="Prot_kinase_dom"/>
</dbReference>
<name>A0A8S1JHW0_9CHLO</name>
<organism evidence="3 4">
    <name type="scientific">Ostreobium quekettii</name>
    <dbReference type="NCBI Taxonomy" id="121088"/>
    <lineage>
        <taxon>Eukaryota</taxon>
        <taxon>Viridiplantae</taxon>
        <taxon>Chlorophyta</taxon>
        <taxon>core chlorophytes</taxon>
        <taxon>Ulvophyceae</taxon>
        <taxon>TCBD clade</taxon>
        <taxon>Bryopsidales</taxon>
        <taxon>Ostreobineae</taxon>
        <taxon>Ostreobiaceae</taxon>
        <taxon>Ostreobium</taxon>
    </lineage>
</organism>
<dbReference type="InterPro" id="IPR051681">
    <property type="entry name" value="Ser/Thr_Kinases-Pseudokinases"/>
</dbReference>
<dbReference type="Pfam" id="PF07714">
    <property type="entry name" value="PK_Tyr_Ser-Thr"/>
    <property type="match status" value="1"/>
</dbReference>
<feature type="domain" description="Protein kinase" evidence="2">
    <location>
        <begin position="208"/>
        <end position="462"/>
    </location>
</feature>
<dbReference type="InterPro" id="IPR001245">
    <property type="entry name" value="Ser-Thr/Tyr_kinase_cat_dom"/>
</dbReference>
<dbReference type="Proteomes" id="UP000708148">
    <property type="component" value="Unassembled WGS sequence"/>
</dbReference>
<sequence>MVGRDIQGLFCAEMSTTFTDRIDAVINIAREELPHARYHVKILEFMFLQMEKFEGMSVVENGTTVSERLLMWQHLEEALKAGRALIRKHASRLDVKAFFRTSEVHVRVEEICRGLQMCAKEFLRKGCLLMDLEEIETVVDGKKLSADRSYMYHYLSYVMEGEQPSIDLENTDPNGDAEREWLKVKAEHESRMVRGTLPIISDEGADKVQVLKEVGRSDCSTVYKGIWRNIDVAVKKFAEGKFSHEALASFYTEIEIQMAMAYPHIVRMYAISTEGLMVMELASCNLREMYMQETNMPWAIKAKILLEAARGLKFVHDQGFVHRAVKSQNFMVFKDSPGGFSIKIADLGLATVKTETRSRTGRPMLATTVMTAPEVCQGRLHSFRSDVFSLGVLMFEVLSQSAPYHGVSSHDLLLGQKRRGADPCKVPDGCPEFLLQLMRRCISPRPAQRPTMFEVLEGLKTLQAQFQEDALKRQPKTGAALNLAMLKDSAFSIDDAGFSAFSYAMNVHTYSIGMSASQDRKMLPLQESTSRDSRGQDPVSRESRGSRGSVWQDPVSRESRGSIIWQDPVSRESRGSAWPEPVSRESRGSRGSRHWEPTSRESRGSKWQDPVSRESRGSRWQEPVSRESRASRGSKGENGRVTMLAEGYRREASKNGRRTPEAFVGGAPAATEAQAHKSSEDTGSFKLCGCGCLFRRARSSESRTRAEHQE</sequence>
<dbReference type="Gene3D" id="3.30.200.20">
    <property type="entry name" value="Phosphorylase Kinase, domain 1"/>
    <property type="match status" value="1"/>
</dbReference>
<accession>A0A8S1JHW0</accession>
<protein>
    <recommendedName>
        <fullName evidence="2">Protein kinase domain-containing protein</fullName>
    </recommendedName>
</protein>
<dbReference type="SUPFAM" id="SSF56112">
    <property type="entry name" value="Protein kinase-like (PK-like)"/>
    <property type="match status" value="1"/>
</dbReference>
<dbReference type="GO" id="GO:0005524">
    <property type="term" value="F:ATP binding"/>
    <property type="evidence" value="ECO:0007669"/>
    <property type="project" value="InterPro"/>
</dbReference>
<dbReference type="AlphaFoldDB" id="A0A8S1JHW0"/>
<dbReference type="GO" id="GO:0004674">
    <property type="term" value="F:protein serine/threonine kinase activity"/>
    <property type="evidence" value="ECO:0007669"/>
    <property type="project" value="TreeGrafter"/>
</dbReference>